<dbReference type="OrthoDB" id="1404170at2"/>
<dbReference type="SUPFAM" id="SSF53955">
    <property type="entry name" value="Lysozyme-like"/>
    <property type="match status" value="1"/>
</dbReference>
<comment type="similarity">
    <text evidence="1">Belongs to the transglycosylase family. Rpf subfamily.</text>
</comment>
<name>A0A516G864_9MICO</name>
<dbReference type="AlphaFoldDB" id="A0A516G864"/>
<reference evidence="5 6" key="1">
    <citation type="submission" date="2019-07" db="EMBL/GenBank/DDBJ databases">
        <title>complete genome sequencing of Ornithinimicrobium sp. H23M54.</title>
        <authorList>
            <person name="Bae J.-W."/>
            <person name="Lee S.-Y."/>
        </authorList>
    </citation>
    <scope>NUCLEOTIDE SEQUENCE [LARGE SCALE GENOMIC DNA]</scope>
    <source>
        <strain evidence="5 6">H23M54</strain>
    </source>
</reference>
<dbReference type="KEGG" id="orz:FNH13_04380"/>
<dbReference type="EMBL" id="CP041616">
    <property type="protein sequence ID" value="QDO87672.1"/>
    <property type="molecule type" value="Genomic_DNA"/>
</dbReference>
<dbReference type="Pfam" id="PF06737">
    <property type="entry name" value="Transglycosylas"/>
    <property type="match status" value="1"/>
</dbReference>
<evidence type="ECO:0000313" key="6">
    <source>
        <dbReference type="Proteomes" id="UP000315395"/>
    </source>
</evidence>
<evidence type="ECO:0000256" key="3">
    <source>
        <dbReference type="SAM" id="MobiDB-lite"/>
    </source>
</evidence>
<organism evidence="5 6">
    <name type="scientific">Ornithinimicrobium ciconiae</name>
    <dbReference type="NCBI Taxonomy" id="2594265"/>
    <lineage>
        <taxon>Bacteria</taxon>
        <taxon>Bacillati</taxon>
        <taxon>Actinomycetota</taxon>
        <taxon>Actinomycetes</taxon>
        <taxon>Micrococcales</taxon>
        <taxon>Ornithinimicrobiaceae</taxon>
        <taxon>Ornithinimicrobium</taxon>
    </lineage>
</organism>
<dbReference type="Gene3D" id="1.10.101.10">
    <property type="entry name" value="PGBD-like superfamily/PGBD"/>
    <property type="match status" value="1"/>
</dbReference>
<keyword evidence="6" id="KW-1185">Reference proteome</keyword>
<proteinExistence type="inferred from homology"/>
<gene>
    <name evidence="5" type="ORF">FNH13_04380</name>
</gene>
<sequence>MATAKHRAPRKPIARRVGGLTVAAAVAVAGIGLTAPGASAESVWDRVAACESGGNWSINTGNGFYGGLQFHPQTWTGFGGGAYAPYAHQATKSQQITIAQKVLAVQGPGAWPVCSVRAGLTRDNGGATPAPSPAPAPAPAQPRDNGSASRGGGHSAMAPLARDGIRGPLTTTAIQRWVGTYQDGIFGPITTRALQTKVGAYPDGIWGPKSQAALQDYLGLSRDGSTFMNYRTVLALQKHLNANVIG</sequence>
<evidence type="ECO:0000256" key="2">
    <source>
        <dbReference type="ARBA" id="ARBA00022801"/>
    </source>
</evidence>
<evidence type="ECO:0000313" key="5">
    <source>
        <dbReference type="EMBL" id="QDO87672.1"/>
    </source>
</evidence>
<feature type="compositionally biased region" description="Pro residues" evidence="3">
    <location>
        <begin position="130"/>
        <end position="140"/>
    </location>
</feature>
<dbReference type="CDD" id="cd13925">
    <property type="entry name" value="RPF"/>
    <property type="match status" value="1"/>
</dbReference>
<protein>
    <submittedName>
        <fullName evidence="5">Transglycosylase family protein</fullName>
    </submittedName>
</protein>
<keyword evidence="2" id="KW-0378">Hydrolase</keyword>
<feature type="domain" description="Resuscitation-promoting factor core lysozyme-like" evidence="4">
    <location>
        <begin position="40"/>
        <end position="114"/>
    </location>
</feature>
<dbReference type="Proteomes" id="UP000315395">
    <property type="component" value="Chromosome"/>
</dbReference>
<dbReference type="RefSeq" id="WP_143782349.1">
    <property type="nucleotide sequence ID" value="NZ_CP041616.1"/>
</dbReference>
<dbReference type="InterPro" id="IPR010618">
    <property type="entry name" value="RPF"/>
</dbReference>
<dbReference type="InterPro" id="IPR023346">
    <property type="entry name" value="Lysozyme-like_dom_sf"/>
</dbReference>
<accession>A0A516G864</accession>
<evidence type="ECO:0000259" key="4">
    <source>
        <dbReference type="Pfam" id="PF06737"/>
    </source>
</evidence>
<dbReference type="GO" id="GO:0016787">
    <property type="term" value="F:hydrolase activity"/>
    <property type="evidence" value="ECO:0007669"/>
    <property type="project" value="UniProtKB-KW"/>
</dbReference>
<dbReference type="InterPro" id="IPR036366">
    <property type="entry name" value="PGBDSf"/>
</dbReference>
<feature type="region of interest" description="Disordered" evidence="3">
    <location>
        <begin position="122"/>
        <end position="162"/>
    </location>
</feature>
<evidence type="ECO:0000256" key="1">
    <source>
        <dbReference type="ARBA" id="ARBA00010830"/>
    </source>
</evidence>
<dbReference type="Gene3D" id="1.10.530.10">
    <property type="match status" value="1"/>
</dbReference>